<dbReference type="PANTHER" id="PTHR31811">
    <property type="entry name" value="TRNA A64-2'-O-RIBOSYLPHOSPHATE TRANSFERASE"/>
    <property type="match status" value="1"/>
</dbReference>
<dbReference type="InterPro" id="IPR007306">
    <property type="entry name" value="Rit1"/>
</dbReference>
<dbReference type="eggNOG" id="KOG2634">
    <property type="taxonomic scope" value="Eukaryota"/>
</dbReference>
<feature type="domain" description="Rit1 DUSP-like" evidence="2">
    <location>
        <begin position="397"/>
        <end position="506"/>
    </location>
</feature>
<evidence type="ECO:0000259" key="3">
    <source>
        <dbReference type="Pfam" id="PF17184"/>
    </source>
</evidence>
<evidence type="ECO:0000313" key="5">
    <source>
        <dbReference type="Proteomes" id="UP000030752"/>
    </source>
</evidence>
<dbReference type="PANTHER" id="PTHR31811:SF0">
    <property type="entry name" value="TRNA A64-2'-O-RIBOSYLPHOSPHATE TRANSFERASE"/>
    <property type="match status" value="1"/>
</dbReference>
<feature type="region of interest" description="Disordered" evidence="1">
    <location>
        <begin position="204"/>
        <end position="223"/>
    </location>
</feature>
<feature type="compositionally biased region" description="Pro residues" evidence="1">
    <location>
        <begin position="43"/>
        <end position="53"/>
    </location>
</feature>
<dbReference type="STRING" id="1220924.W2RXB5"/>
<dbReference type="AlphaFoldDB" id="W2RXB5"/>
<evidence type="ECO:0008006" key="6">
    <source>
        <dbReference type="Google" id="ProtNLM"/>
    </source>
</evidence>
<protein>
    <recommendedName>
        <fullName evidence="6">Initiator tRNA phosphoribosyl transferase</fullName>
    </recommendedName>
</protein>
<dbReference type="InterPro" id="IPR033449">
    <property type="entry name" value="Rit1_N"/>
</dbReference>
<feature type="region of interest" description="Disordered" evidence="1">
    <location>
        <begin position="1"/>
        <end position="60"/>
    </location>
</feature>
<organism evidence="4 5">
    <name type="scientific">Cyphellophora europaea (strain CBS 101466)</name>
    <name type="common">Phialophora europaea</name>
    <dbReference type="NCBI Taxonomy" id="1220924"/>
    <lineage>
        <taxon>Eukaryota</taxon>
        <taxon>Fungi</taxon>
        <taxon>Dikarya</taxon>
        <taxon>Ascomycota</taxon>
        <taxon>Pezizomycotina</taxon>
        <taxon>Eurotiomycetes</taxon>
        <taxon>Chaetothyriomycetidae</taxon>
        <taxon>Chaetothyriales</taxon>
        <taxon>Cyphellophoraceae</taxon>
        <taxon>Cyphellophora</taxon>
    </lineage>
</organism>
<accession>W2RXB5</accession>
<dbReference type="HOGENOM" id="CLU_027654_1_1_1"/>
<dbReference type="FunCoup" id="W2RXB5">
    <property type="interactions" value="56"/>
</dbReference>
<dbReference type="PIRSF" id="PIRSF007747">
    <property type="entry name" value="Ribosyl_Ptfrase"/>
    <property type="match status" value="1"/>
</dbReference>
<reference evidence="4 5" key="1">
    <citation type="submission" date="2013-03" db="EMBL/GenBank/DDBJ databases">
        <title>The Genome Sequence of Phialophora europaea CBS 101466.</title>
        <authorList>
            <consortium name="The Broad Institute Genomics Platform"/>
            <person name="Cuomo C."/>
            <person name="de Hoog S."/>
            <person name="Gorbushina A."/>
            <person name="Walker B."/>
            <person name="Young S.K."/>
            <person name="Zeng Q."/>
            <person name="Gargeya S."/>
            <person name="Fitzgerald M."/>
            <person name="Haas B."/>
            <person name="Abouelleil A."/>
            <person name="Allen A.W."/>
            <person name="Alvarado L."/>
            <person name="Arachchi H.M."/>
            <person name="Berlin A.M."/>
            <person name="Chapman S.B."/>
            <person name="Gainer-Dewar J."/>
            <person name="Goldberg J."/>
            <person name="Griggs A."/>
            <person name="Gujja S."/>
            <person name="Hansen M."/>
            <person name="Howarth C."/>
            <person name="Imamovic A."/>
            <person name="Ireland A."/>
            <person name="Larimer J."/>
            <person name="McCowan C."/>
            <person name="Murphy C."/>
            <person name="Pearson M."/>
            <person name="Poon T.W."/>
            <person name="Priest M."/>
            <person name="Roberts A."/>
            <person name="Saif S."/>
            <person name="Shea T."/>
            <person name="Sisk P."/>
            <person name="Sykes S."/>
            <person name="Wortman J."/>
            <person name="Nusbaum C."/>
            <person name="Birren B."/>
        </authorList>
    </citation>
    <scope>NUCLEOTIDE SEQUENCE [LARGE SCALE GENOMIC DNA]</scope>
    <source>
        <strain evidence="4 5">CBS 101466</strain>
    </source>
</reference>
<feature type="compositionally biased region" description="Polar residues" evidence="1">
    <location>
        <begin position="26"/>
        <end position="36"/>
    </location>
</feature>
<dbReference type="Pfam" id="PF17184">
    <property type="entry name" value="Rit1_C"/>
    <property type="match status" value="1"/>
</dbReference>
<dbReference type="Pfam" id="PF04179">
    <property type="entry name" value="Init_tRNA_PT"/>
    <property type="match status" value="1"/>
</dbReference>
<dbReference type="GO" id="GO:0043399">
    <property type="term" value="F:tRNA adenosine(64)-2'-O-ribosylphosphate transferase activity"/>
    <property type="evidence" value="ECO:0007669"/>
    <property type="project" value="InterPro"/>
</dbReference>
<dbReference type="VEuPathDB" id="FungiDB:HMPREF1541_04670"/>
<dbReference type="Proteomes" id="UP000030752">
    <property type="component" value="Unassembled WGS sequence"/>
</dbReference>
<keyword evidence="5" id="KW-1185">Reference proteome</keyword>
<dbReference type="OrthoDB" id="45256at2759"/>
<evidence type="ECO:0000313" key="4">
    <source>
        <dbReference type="EMBL" id="ETN40393.1"/>
    </source>
</evidence>
<dbReference type="RefSeq" id="XP_008717236.1">
    <property type="nucleotide sequence ID" value="XM_008719014.1"/>
</dbReference>
<sequence length="511" mass="54966">MATSLDVDNENSDSDLSADVAAASDTGNENDSSGAFSDSPSTSRPPAPAPTTPFPTHLSDLAPQETLVPNLYKTLHALHQHTLAPLPRLRSIATDAAFVTSLRRATGLPLIANERCGAWYIPPALKAASAYFKSTDGHYGQWAFSLRRLNLQVLDVLGAQGGGVLVDSTRRGKAWPDALRRTVPLWVAVVDNVLWGGRVEEGGDGRGREGLQTPEGEEGVGESERAQVEARLAAWEGEFRGLGLDLGELRRRVKRRIRCVWVANGAWEPDGWAEKIRGMGDFNVLVLASASRRVRGAEMSEGGYVQGAGDDSEGWARGLTSQLWWENKDRLLAAGEGDVEDMIGEIVATAKATESVGQGTRIEKASNLFVGAGRREECDGFDLVINCQGGGKDGKSLLNLKCREGKLGSKDLRDKLASAKDVAGAVLQQNPHSRILVTCSSGKDLSIGTALSLICLFFSDTGELNAARQPYFIDKMVIKQRLVWISSCKSDANPSRATLQAVNSFLIDRPG</sequence>
<name>W2RXB5_CYPE1</name>
<evidence type="ECO:0000256" key="1">
    <source>
        <dbReference type="SAM" id="MobiDB-lite"/>
    </source>
</evidence>
<gene>
    <name evidence="4" type="ORF">HMPREF1541_04670</name>
</gene>
<dbReference type="GO" id="GO:0005737">
    <property type="term" value="C:cytoplasm"/>
    <property type="evidence" value="ECO:0007669"/>
    <property type="project" value="TreeGrafter"/>
</dbReference>
<dbReference type="InParanoid" id="W2RXB5"/>
<dbReference type="InterPro" id="IPR033421">
    <property type="entry name" value="Rit1_DUSP-like"/>
</dbReference>
<evidence type="ECO:0000259" key="2">
    <source>
        <dbReference type="Pfam" id="PF04179"/>
    </source>
</evidence>
<proteinExistence type="predicted"/>
<dbReference type="GeneID" id="19972009"/>
<dbReference type="EMBL" id="KB822720">
    <property type="protein sequence ID" value="ETN40393.1"/>
    <property type="molecule type" value="Genomic_DNA"/>
</dbReference>
<feature type="compositionally biased region" description="Low complexity" evidence="1">
    <location>
        <begin position="14"/>
        <end position="25"/>
    </location>
</feature>
<dbReference type="GO" id="GO:0019988">
    <property type="term" value="P:charged-tRNA amino acid modification"/>
    <property type="evidence" value="ECO:0007669"/>
    <property type="project" value="InterPro"/>
</dbReference>
<feature type="domain" description="Rit1 N-terminal" evidence="3">
    <location>
        <begin position="80"/>
        <end position="347"/>
    </location>
</feature>